<dbReference type="OrthoDB" id="2576152at2"/>
<evidence type="ECO:0000256" key="2">
    <source>
        <dbReference type="SAM" id="SignalP"/>
    </source>
</evidence>
<reference evidence="3 4" key="1">
    <citation type="submission" date="2016-10" db="EMBL/GenBank/DDBJ databases">
        <authorList>
            <person name="de Groot N.N."/>
        </authorList>
    </citation>
    <scope>NUCLEOTIDE SEQUENCE [LARGE SCALE GENOMIC DNA]</scope>
    <source>
        <strain evidence="3 4">DSM 45610</strain>
    </source>
</reference>
<dbReference type="Gene3D" id="2.170.15.10">
    <property type="entry name" value="Proaerolysin, chain A, domain 3"/>
    <property type="match status" value="1"/>
</dbReference>
<feature type="region of interest" description="Disordered" evidence="1">
    <location>
        <begin position="267"/>
        <end position="304"/>
    </location>
</feature>
<feature type="compositionally biased region" description="Basic and acidic residues" evidence="1">
    <location>
        <begin position="267"/>
        <end position="284"/>
    </location>
</feature>
<dbReference type="EMBL" id="FNNQ01000002">
    <property type="protein sequence ID" value="SDW33437.1"/>
    <property type="molecule type" value="Genomic_DNA"/>
</dbReference>
<dbReference type="AlphaFoldDB" id="A0A1H2SPI5"/>
<keyword evidence="4" id="KW-1185">Reference proteome</keyword>
<dbReference type="STRING" id="1048340.SAMN05444487_102271"/>
<accession>A0A1H2SPI5</accession>
<feature type="signal peptide" evidence="2">
    <location>
        <begin position="1"/>
        <end position="28"/>
    </location>
</feature>
<gene>
    <name evidence="3" type="ORF">SAMN05444487_102271</name>
</gene>
<feature type="chain" id="PRO_5011501738" evidence="2">
    <location>
        <begin position="29"/>
        <end position="304"/>
    </location>
</feature>
<dbReference type="CDD" id="cd20223">
    <property type="entry name" value="PFM_epsilon-toxin-like"/>
    <property type="match status" value="1"/>
</dbReference>
<evidence type="ECO:0000313" key="3">
    <source>
        <dbReference type="EMBL" id="SDW33437.1"/>
    </source>
</evidence>
<sequence length="304" mass="33125">MGEPIRKLVMVVVVALLLTSGVKSTALAASPQTFTDFNGSVNEAFCENESAETCQATVNSSDLQITDAKVTKKGKPKYDPGPDMYFGTSRLVNNSEKTQNLSSQEFSKQVTETITTTVTNGFKAGVSETINASFLGIGSSTTLSAEYNYSSAEAKTSTDTVTYTAKSQNIEVPPHTTALVKVYLKKVKAKGKVNLNATIGGPLSVHYKSSNIEGDFNGITYEYFKWANHLPKEYKLKSKAEKLRFKGTGQYKAELGTDFDVRVKFKKQESDEDSKADKQSKSEKQSQSGNGNGDKPYNYTVPAK</sequence>
<dbReference type="Proteomes" id="UP000198534">
    <property type="component" value="Unassembled WGS sequence"/>
</dbReference>
<evidence type="ECO:0000256" key="1">
    <source>
        <dbReference type="SAM" id="MobiDB-lite"/>
    </source>
</evidence>
<organism evidence="3 4">
    <name type="scientific">Marininema mesophilum</name>
    <dbReference type="NCBI Taxonomy" id="1048340"/>
    <lineage>
        <taxon>Bacteria</taxon>
        <taxon>Bacillati</taxon>
        <taxon>Bacillota</taxon>
        <taxon>Bacilli</taxon>
        <taxon>Bacillales</taxon>
        <taxon>Thermoactinomycetaceae</taxon>
        <taxon>Marininema</taxon>
    </lineage>
</organism>
<protein>
    <submittedName>
        <fullName evidence="3">Toxin ETX/toxin MTX2</fullName>
    </submittedName>
</protein>
<dbReference type="RefSeq" id="WP_091736193.1">
    <property type="nucleotide sequence ID" value="NZ_FNNQ01000002.1"/>
</dbReference>
<dbReference type="Pfam" id="PF03318">
    <property type="entry name" value="ETX_MTX2"/>
    <property type="match status" value="1"/>
</dbReference>
<name>A0A1H2SPI5_9BACL</name>
<dbReference type="InterPro" id="IPR004991">
    <property type="entry name" value="Aerolysin-like"/>
</dbReference>
<dbReference type="SUPFAM" id="SSF56973">
    <property type="entry name" value="Aerolisin/ETX pore-forming domain"/>
    <property type="match status" value="1"/>
</dbReference>
<keyword evidence="2" id="KW-0732">Signal</keyword>
<proteinExistence type="predicted"/>
<evidence type="ECO:0000313" key="4">
    <source>
        <dbReference type="Proteomes" id="UP000198534"/>
    </source>
</evidence>